<dbReference type="InterPro" id="IPR013780">
    <property type="entry name" value="Glyco_hydro_b"/>
</dbReference>
<dbReference type="SUPFAM" id="SSF48208">
    <property type="entry name" value="Six-hairpin glycosidases"/>
    <property type="match status" value="1"/>
</dbReference>
<gene>
    <name evidence="2" type="ORF">prwr041_07170</name>
</gene>
<evidence type="ECO:0000313" key="3">
    <source>
        <dbReference type="Proteomes" id="UP001319045"/>
    </source>
</evidence>
<feature type="domain" description="DUF5703" evidence="1">
    <location>
        <begin position="1"/>
        <end position="268"/>
    </location>
</feature>
<dbReference type="Gene3D" id="2.60.40.1180">
    <property type="entry name" value="Golgi alpha-mannosidase II"/>
    <property type="match status" value="1"/>
</dbReference>
<dbReference type="InterPro" id="IPR012341">
    <property type="entry name" value="6hp_glycosidase-like_sf"/>
</dbReference>
<evidence type="ECO:0000313" key="2">
    <source>
        <dbReference type="EMBL" id="BCS84824.1"/>
    </source>
</evidence>
<dbReference type="InterPro" id="IPR043757">
    <property type="entry name" value="DUF5703_N"/>
</dbReference>
<dbReference type="Pfam" id="PF18961">
    <property type="entry name" value="DUF5703_N"/>
    <property type="match status" value="1"/>
</dbReference>
<keyword evidence="3" id="KW-1185">Reference proteome</keyword>
<sequence length="715" mass="81707">MPVGGGSIGMNVWVENGDIYFYLSRSGSFDENNTLLKQGRFRIRLTPNLNTTHNFSQRLVVNDGYAVISDGNISVKLWADVFKPVVHVSVDSKKAVAVEYEYHNWRYRNREIGKKESFQTSYKFGVPSGVVTSHDVITPSDCGITFYHQNPDTTIFDATVAQQHLLAYKAEMYNPLKDLIFGGKIFGNNIKYSGTCDGIYDNTDYRSYNLSSRSASKHHELCIALTDNQGTVAEWNNKLDGIIKAINVSRDSKSSVTWWHKWWQRSYIEGEGEAKEITRNYTLFRYMMGCNALGEWPTKFNGGLFCFDPSYVKSDFPFTPDYRRWGGGTHTAQNQRLLYWPMLKSGDYDAMKSQLDFYVRILHNAELRSKVYWHHGGAAFTEQLENFGLPEYDEYGTKRPDGFDPGLEYNAWLEYTWDTVLEFCQMALDAHSYGGVDISKYVPWIESSLDFFEQHYRYVASRNGRKQLDDNGHLVIYPGSGAETFKMAYNPTSTVCGLKTVTDNLVKYLSGIGADSTTIARYKAMSSIWPDISYRYVDGHKVISPAVVWARVNNTEPTMLYPVFPWRMFGVGRDSLTVAVDTWKYDPYVNKFNGYAGWEQTNIWAACLGLTDEAVKWNTLKLKNGPHRFPAFWGPGHDWTPDHNWGGSGMIGIQEMLLQEVGDKIILFPAWPKSWNVKFKLHCSRGTIVEAEMKQGKAHIISVYPKNRIKDITVQ</sequence>
<dbReference type="EMBL" id="AP024484">
    <property type="protein sequence ID" value="BCS84824.1"/>
    <property type="molecule type" value="Genomic_DNA"/>
</dbReference>
<dbReference type="InterPro" id="IPR008928">
    <property type="entry name" value="6-hairpin_glycosidase_sf"/>
</dbReference>
<name>A0ABM7NWC6_9BACT</name>
<evidence type="ECO:0000259" key="1">
    <source>
        <dbReference type="Pfam" id="PF18961"/>
    </source>
</evidence>
<dbReference type="Gene3D" id="1.50.10.10">
    <property type="match status" value="1"/>
</dbReference>
<dbReference type="Proteomes" id="UP001319045">
    <property type="component" value="Chromosome"/>
</dbReference>
<protein>
    <recommendedName>
        <fullName evidence="1">DUF5703 domain-containing protein</fullName>
    </recommendedName>
</protein>
<organism evidence="2 3">
    <name type="scientific">Prevotella herbatica</name>
    <dbReference type="NCBI Taxonomy" id="2801997"/>
    <lineage>
        <taxon>Bacteria</taxon>
        <taxon>Pseudomonadati</taxon>
        <taxon>Bacteroidota</taxon>
        <taxon>Bacteroidia</taxon>
        <taxon>Bacteroidales</taxon>
        <taxon>Prevotellaceae</taxon>
        <taxon>Prevotella</taxon>
    </lineage>
</organism>
<reference evidence="2 3" key="1">
    <citation type="journal article" date="2022" name="Int. J. Syst. Evol. Microbiol.">
        <title>Prevotella herbatica sp. nov., a plant polysaccharide-decomposing anaerobic bacterium isolated from a methanogenic reactor.</title>
        <authorList>
            <person name="Uek A."/>
            <person name="Tonouchi A."/>
            <person name="Kaku N."/>
            <person name="Ueki K."/>
        </authorList>
    </citation>
    <scope>NUCLEOTIDE SEQUENCE [LARGE SCALE GENOMIC DNA]</scope>
    <source>
        <strain evidence="2 3">WR041</strain>
    </source>
</reference>
<accession>A0ABM7NWC6</accession>
<proteinExistence type="predicted"/>